<name>A0A8C7R9N9_ONCMY</name>
<feature type="compositionally biased region" description="Pro residues" evidence="1">
    <location>
        <begin position="132"/>
        <end position="143"/>
    </location>
</feature>
<proteinExistence type="predicted"/>
<dbReference type="Gene3D" id="3.40.50.720">
    <property type="entry name" value="NAD(P)-binding Rossmann-like Domain"/>
    <property type="match status" value="1"/>
</dbReference>
<feature type="region of interest" description="Disordered" evidence="1">
    <location>
        <begin position="125"/>
        <end position="146"/>
    </location>
</feature>
<keyword evidence="4" id="KW-1185">Reference proteome</keyword>
<protein>
    <recommendedName>
        <fullName evidence="2">3-beta hydroxysteroid dehydrogenase/isomerase domain-containing protein</fullName>
    </recommendedName>
</protein>
<sequence length="235" mass="26647">LASLLAPEWQSYRHFQHIPSEVRGDIVVSVFEGDIRDSELLSTACKGASEVYHTASVIDVIKKVDYSKIHGVNVKAALSEIMESFIYTSSIEVAGPNANGDPIINDDENTPYPCSIKFPLLQDQKGREHSAGPPPGRPHPPCETPSGEAPSGNFYYISDDTPPISYFDFNRVVLSPLGFRYPPINRQLLSMLNMPFSFTYWRSQRDMGYVPRYSWEEVRKWTMDWLASQLPKERK</sequence>
<dbReference type="InterPro" id="IPR036291">
    <property type="entry name" value="NAD(P)-bd_dom_sf"/>
</dbReference>
<dbReference type="Proteomes" id="UP000694395">
    <property type="component" value="Chromosome 22"/>
</dbReference>
<evidence type="ECO:0000313" key="4">
    <source>
        <dbReference type="Proteomes" id="UP000694395"/>
    </source>
</evidence>
<feature type="domain" description="3-beta hydroxysteroid dehydrogenase/isomerase" evidence="2">
    <location>
        <begin position="27"/>
        <end position="116"/>
    </location>
</feature>
<dbReference type="Ensembl" id="ENSOMYT00000053449.2">
    <property type="protein sequence ID" value="ENSOMYP00000049164.2"/>
    <property type="gene ID" value="ENSOMYG00000022309.2"/>
</dbReference>
<dbReference type="AlphaFoldDB" id="A0A8C7R9N9"/>
<dbReference type="GeneTree" id="ENSGT00940000155444"/>
<accession>A0A8C7R9N9</accession>
<dbReference type="GO" id="GO:0016616">
    <property type="term" value="F:oxidoreductase activity, acting on the CH-OH group of donors, NAD or NADP as acceptor"/>
    <property type="evidence" value="ECO:0007669"/>
    <property type="project" value="InterPro"/>
</dbReference>
<reference evidence="3" key="3">
    <citation type="submission" date="2025-09" db="UniProtKB">
        <authorList>
            <consortium name="Ensembl"/>
        </authorList>
    </citation>
    <scope>IDENTIFICATION</scope>
</reference>
<evidence type="ECO:0000259" key="2">
    <source>
        <dbReference type="Pfam" id="PF01073"/>
    </source>
</evidence>
<organism evidence="3 4">
    <name type="scientific">Oncorhynchus mykiss</name>
    <name type="common">Rainbow trout</name>
    <name type="synonym">Salmo gairdneri</name>
    <dbReference type="NCBI Taxonomy" id="8022"/>
    <lineage>
        <taxon>Eukaryota</taxon>
        <taxon>Metazoa</taxon>
        <taxon>Chordata</taxon>
        <taxon>Craniata</taxon>
        <taxon>Vertebrata</taxon>
        <taxon>Euteleostomi</taxon>
        <taxon>Actinopterygii</taxon>
        <taxon>Neopterygii</taxon>
        <taxon>Teleostei</taxon>
        <taxon>Protacanthopterygii</taxon>
        <taxon>Salmoniformes</taxon>
        <taxon>Salmonidae</taxon>
        <taxon>Salmoninae</taxon>
        <taxon>Oncorhynchus</taxon>
    </lineage>
</organism>
<dbReference type="Pfam" id="PF01073">
    <property type="entry name" value="3Beta_HSD"/>
    <property type="match status" value="1"/>
</dbReference>
<dbReference type="SUPFAM" id="SSF51735">
    <property type="entry name" value="NAD(P)-binding Rossmann-fold domains"/>
    <property type="match status" value="1"/>
</dbReference>
<dbReference type="InterPro" id="IPR002225">
    <property type="entry name" value="3Beta_OHSteriod_DH/Estase"/>
</dbReference>
<reference evidence="3" key="1">
    <citation type="submission" date="2020-07" db="EMBL/GenBank/DDBJ databases">
        <title>A long reads based de novo assembly of the rainbow trout Arlee double haploid line genome.</title>
        <authorList>
            <person name="Gao G."/>
            <person name="Palti Y."/>
        </authorList>
    </citation>
    <scope>NUCLEOTIDE SEQUENCE [LARGE SCALE GENOMIC DNA]</scope>
</reference>
<evidence type="ECO:0000256" key="1">
    <source>
        <dbReference type="SAM" id="MobiDB-lite"/>
    </source>
</evidence>
<evidence type="ECO:0000313" key="3">
    <source>
        <dbReference type="Ensembl" id="ENSOMYP00000049164.2"/>
    </source>
</evidence>
<reference evidence="3" key="2">
    <citation type="submission" date="2025-08" db="UniProtKB">
        <authorList>
            <consortium name="Ensembl"/>
        </authorList>
    </citation>
    <scope>IDENTIFICATION</scope>
</reference>
<dbReference type="GO" id="GO:0006694">
    <property type="term" value="P:steroid biosynthetic process"/>
    <property type="evidence" value="ECO:0007669"/>
    <property type="project" value="InterPro"/>
</dbReference>